<evidence type="ECO:0000259" key="2">
    <source>
        <dbReference type="Pfam" id="PF01970"/>
    </source>
</evidence>
<feature type="transmembrane region" description="Helical" evidence="1">
    <location>
        <begin position="20"/>
        <end position="39"/>
    </location>
</feature>
<dbReference type="PANTHER" id="PTHR35342">
    <property type="entry name" value="TRICARBOXYLIC TRANSPORT PROTEIN"/>
    <property type="match status" value="1"/>
</dbReference>
<evidence type="ECO:0000313" key="4">
    <source>
        <dbReference type="Proteomes" id="UP000078272"/>
    </source>
</evidence>
<feature type="transmembrane region" description="Helical" evidence="1">
    <location>
        <begin position="448"/>
        <end position="474"/>
    </location>
</feature>
<dbReference type="PANTHER" id="PTHR35342:SF5">
    <property type="entry name" value="TRICARBOXYLIC TRANSPORT PROTEIN"/>
    <property type="match status" value="1"/>
</dbReference>
<evidence type="ECO:0000256" key="1">
    <source>
        <dbReference type="SAM" id="Phobius"/>
    </source>
</evidence>
<name>A0A175R9L5_9HYPH</name>
<feature type="transmembrane region" description="Helical" evidence="1">
    <location>
        <begin position="147"/>
        <end position="167"/>
    </location>
</feature>
<dbReference type="InterPro" id="IPR002823">
    <property type="entry name" value="DUF112_TM"/>
</dbReference>
<feature type="transmembrane region" description="Helical" evidence="1">
    <location>
        <begin position="51"/>
        <end position="71"/>
    </location>
</feature>
<dbReference type="OrthoDB" id="9806425at2"/>
<accession>A0A175R9L5</accession>
<dbReference type="STRING" id="401562.NS365_09180"/>
<protein>
    <submittedName>
        <fullName evidence="3">Tripartite tricarboxylate transporter TctA</fullName>
    </submittedName>
</protein>
<dbReference type="RefSeq" id="WP_058634659.1">
    <property type="nucleotide sequence ID" value="NZ_LDPZ01000017.1"/>
</dbReference>
<reference evidence="3 4" key="1">
    <citation type="journal article" date="2016" name="Front. Microbiol.">
        <title>Genomic Resource of Rice Seed Associated Bacteria.</title>
        <authorList>
            <person name="Midha S."/>
            <person name="Bansal K."/>
            <person name="Sharma S."/>
            <person name="Kumar N."/>
            <person name="Patil P.P."/>
            <person name="Chaudhry V."/>
            <person name="Patil P.B."/>
        </authorList>
    </citation>
    <scope>NUCLEOTIDE SEQUENCE [LARGE SCALE GENOMIC DNA]</scope>
    <source>
        <strain evidence="3 4">NS226</strain>
    </source>
</reference>
<dbReference type="Proteomes" id="UP000078272">
    <property type="component" value="Unassembled WGS sequence"/>
</dbReference>
<dbReference type="eggNOG" id="COG3333">
    <property type="taxonomic scope" value="Bacteria"/>
</dbReference>
<evidence type="ECO:0000313" key="3">
    <source>
        <dbReference type="EMBL" id="KTQ96116.1"/>
    </source>
</evidence>
<proteinExistence type="predicted"/>
<keyword evidence="1" id="KW-0472">Membrane</keyword>
<feature type="transmembrane region" description="Helical" evidence="1">
    <location>
        <begin position="109"/>
        <end position="135"/>
    </location>
</feature>
<dbReference type="EMBL" id="LDPZ01000017">
    <property type="protein sequence ID" value="KTQ96116.1"/>
    <property type="molecule type" value="Genomic_DNA"/>
</dbReference>
<dbReference type="Pfam" id="PF01970">
    <property type="entry name" value="TctA"/>
    <property type="match status" value="1"/>
</dbReference>
<dbReference type="AlphaFoldDB" id="A0A175R9L5"/>
<keyword evidence="1" id="KW-0812">Transmembrane</keyword>
<feature type="domain" description="DUF112" evidence="2">
    <location>
        <begin position="20"/>
        <end position="469"/>
    </location>
</feature>
<feature type="transmembrane region" description="Helical" evidence="1">
    <location>
        <begin position="347"/>
        <end position="368"/>
    </location>
</feature>
<gene>
    <name evidence="3" type="ORF">NS226_08720</name>
</gene>
<feature type="transmembrane region" description="Helical" evidence="1">
    <location>
        <begin position="422"/>
        <end position="442"/>
    </location>
</feature>
<dbReference type="PATRIC" id="fig|401562.3.peg.1119"/>
<sequence length="536" mass="55345">MDTFALLGQGLMTASQPMNLLYALIGVTLGTAVGVLPGIGPALTVALLLPVTYQLDAAGSLIMFAGIYYGGMYGGSTTSILLNTPGESASIITALEGNKMARKGRGGPALATAAIGSFVAGLIATLGLAFLAPVIVSFALSFGPAEYFALMILAFVTVSAAFGDSALRGLTSLALGLTLGLVGIDLQTGQARLTLTPVAKYFREMAADPTAPLHGLWASLSSLFGGISANLLDGIEVTTLAVALFAIGEALVVAAAASRTPDTIEAVKGSLWMTKEDWKRSWKPWLRGTAVGFPIGAMPAGGAEIGTFLSYSMEKNLSKHPEEFGHGAIEGVAGPEAANNASAAGTLVPLLTLGLPTSATAAIMLAAFQQFGLQPGPLLFITSPQIVWGLVASLLIANLMLVVLNLPLIGVWVRLLTIPRPWLYAGILVFATLGCIGANPSAVELGMLLLFGLLGYMLRRFGYPIAPVVVGLILGPMAEQQLRRALAISQGDPSILVHSVLAVTLLTLAVLALVVPMILRARGRGKLLSAMASDED</sequence>
<keyword evidence="1" id="KW-1133">Transmembrane helix</keyword>
<comment type="caution">
    <text evidence="3">The sequence shown here is derived from an EMBL/GenBank/DDBJ whole genome shotgun (WGS) entry which is preliminary data.</text>
</comment>
<feature type="transmembrane region" description="Helical" evidence="1">
    <location>
        <begin position="388"/>
        <end position="415"/>
    </location>
</feature>
<feature type="transmembrane region" description="Helical" evidence="1">
    <location>
        <begin position="495"/>
        <end position="519"/>
    </location>
</feature>
<organism evidence="3 4">
    <name type="scientific">Aureimonas ureilytica</name>
    <dbReference type="NCBI Taxonomy" id="401562"/>
    <lineage>
        <taxon>Bacteria</taxon>
        <taxon>Pseudomonadati</taxon>
        <taxon>Pseudomonadota</taxon>
        <taxon>Alphaproteobacteria</taxon>
        <taxon>Hyphomicrobiales</taxon>
        <taxon>Aurantimonadaceae</taxon>
        <taxon>Aureimonas</taxon>
    </lineage>
</organism>